<feature type="transmembrane region" description="Helical" evidence="9">
    <location>
        <begin position="32"/>
        <end position="57"/>
    </location>
</feature>
<keyword evidence="5 9" id="KW-0769">Symport</keyword>
<evidence type="ECO:0000256" key="5">
    <source>
        <dbReference type="ARBA" id="ARBA00022847"/>
    </source>
</evidence>
<feature type="transmembrane region" description="Helical" evidence="9">
    <location>
        <begin position="63"/>
        <end position="86"/>
    </location>
</feature>
<dbReference type="InterPro" id="IPR036458">
    <property type="entry name" value="Na:dicarbo_symporter_sf"/>
</dbReference>
<evidence type="ECO:0000256" key="2">
    <source>
        <dbReference type="ARBA" id="ARBA00022448"/>
    </source>
</evidence>
<keyword evidence="6 9" id="KW-0029">Amino-acid transport</keyword>
<keyword evidence="8 9" id="KW-0472">Membrane</keyword>
<evidence type="ECO:0000256" key="4">
    <source>
        <dbReference type="ARBA" id="ARBA00022692"/>
    </source>
</evidence>
<dbReference type="Proteomes" id="UP000593932">
    <property type="component" value="Chromosome"/>
</dbReference>
<evidence type="ECO:0000256" key="6">
    <source>
        <dbReference type="ARBA" id="ARBA00022970"/>
    </source>
</evidence>
<feature type="transmembrane region" description="Helical" evidence="9">
    <location>
        <begin position="230"/>
        <end position="257"/>
    </location>
</feature>
<feature type="transmembrane region" description="Helical" evidence="9">
    <location>
        <begin position="98"/>
        <end position="120"/>
    </location>
</feature>
<dbReference type="PANTHER" id="PTHR42865:SF8">
    <property type="entry name" value="SERINE_THREONINE TRANSPORTER SSTT"/>
    <property type="match status" value="1"/>
</dbReference>
<protein>
    <recommendedName>
        <fullName evidence="9">Serine/threonine transporter SstT</fullName>
    </recommendedName>
    <alternativeName>
        <fullName evidence="9">Na(+)/serine-threonine symporter</fullName>
    </alternativeName>
</protein>
<keyword evidence="7 9" id="KW-1133">Transmembrane helix</keyword>
<evidence type="ECO:0000256" key="9">
    <source>
        <dbReference type="HAMAP-Rule" id="MF_01582"/>
    </source>
</evidence>
<dbReference type="Gene3D" id="1.10.3860.10">
    <property type="entry name" value="Sodium:dicarboxylate symporter"/>
    <property type="match status" value="1"/>
</dbReference>
<dbReference type="PANTHER" id="PTHR42865">
    <property type="entry name" value="PROTON/GLUTAMATE-ASPARTATE SYMPORTER"/>
    <property type="match status" value="1"/>
</dbReference>
<feature type="transmembrane region" description="Helical" evidence="9">
    <location>
        <begin position="161"/>
        <end position="182"/>
    </location>
</feature>
<comment type="similarity">
    <text evidence="9">Belongs to the dicarboxylate/amino acid:cation symporter (DAACS) (TC 2.A.23) family.</text>
</comment>
<dbReference type="RefSeq" id="WP_194033614.1">
    <property type="nucleotide sequence ID" value="NZ_CP063657.1"/>
</dbReference>
<evidence type="ECO:0000256" key="1">
    <source>
        <dbReference type="ARBA" id="ARBA00004141"/>
    </source>
</evidence>
<proteinExistence type="inferred from homology"/>
<comment type="function">
    <text evidence="9">Involved in the import of serine and threonine into the cell, with the concomitant import of sodium (symport system).</text>
</comment>
<feature type="transmembrane region" description="Helical" evidence="9">
    <location>
        <begin position="342"/>
        <end position="374"/>
    </location>
</feature>
<comment type="catalytic activity">
    <reaction evidence="9">
        <text>L-serine(in) + Na(+)(in) = L-serine(out) + Na(+)(out)</text>
        <dbReference type="Rhea" id="RHEA:29575"/>
        <dbReference type="ChEBI" id="CHEBI:29101"/>
        <dbReference type="ChEBI" id="CHEBI:33384"/>
    </reaction>
</comment>
<reference evidence="10 11" key="1">
    <citation type="submission" date="2020-10" db="EMBL/GenBank/DDBJ databases">
        <title>complete genome sequencing of Lysobacter sp. H23M41.</title>
        <authorList>
            <person name="Bae J.-W."/>
            <person name="Lee S.-Y."/>
        </authorList>
    </citation>
    <scope>NUCLEOTIDE SEQUENCE [LARGE SCALE GENOMIC DNA]</scope>
    <source>
        <strain evidence="10 11">H23M41</strain>
    </source>
</reference>
<dbReference type="NCBIfam" id="NF010151">
    <property type="entry name" value="PRK13628.1"/>
    <property type="match status" value="1"/>
</dbReference>
<evidence type="ECO:0000256" key="7">
    <source>
        <dbReference type="ARBA" id="ARBA00022989"/>
    </source>
</evidence>
<accession>A0A7S6ZTK0</accession>
<evidence type="ECO:0000256" key="8">
    <source>
        <dbReference type="ARBA" id="ARBA00023136"/>
    </source>
</evidence>
<keyword evidence="4 9" id="KW-0812">Transmembrane</keyword>
<evidence type="ECO:0000313" key="11">
    <source>
        <dbReference type="Proteomes" id="UP000593932"/>
    </source>
</evidence>
<dbReference type="Pfam" id="PF00375">
    <property type="entry name" value="SDF"/>
    <property type="match status" value="1"/>
</dbReference>
<keyword evidence="11" id="KW-1185">Reference proteome</keyword>
<comment type="subcellular location">
    <subcellularLocation>
        <location evidence="9">Cell membrane</location>
        <topology evidence="9">Multi-pass membrane protein</topology>
    </subcellularLocation>
    <subcellularLocation>
        <location evidence="1">Membrane</location>
        <topology evidence="1">Multi-pass membrane protein</topology>
    </subcellularLocation>
</comment>
<keyword evidence="2 9" id="KW-0813">Transport</keyword>
<name>A0A7S6ZTK0_9GAMM</name>
<dbReference type="InterPro" id="IPR023025">
    <property type="entry name" value="Ser_Thr_transp_SstT"/>
</dbReference>
<comment type="catalytic activity">
    <reaction evidence="9">
        <text>L-threonine(in) + Na(+)(in) = L-threonine(out) + Na(+)(out)</text>
        <dbReference type="Rhea" id="RHEA:69999"/>
        <dbReference type="ChEBI" id="CHEBI:29101"/>
        <dbReference type="ChEBI" id="CHEBI:57926"/>
    </reaction>
</comment>
<dbReference type="EMBL" id="CP063657">
    <property type="protein sequence ID" value="QOW21017.1"/>
    <property type="molecule type" value="Genomic_DNA"/>
</dbReference>
<feature type="transmembrane region" description="Helical" evidence="9">
    <location>
        <begin position="203"/>
        <end position="224"/>
    </location>
</feature>
<dbReference type="InterPro" id="IPR001991">
    <property type="entry name" value="Na-dicarboxylate_symporter"/>
</dbReference>
<dbReference type="PRINTS" id="PR00173">
    <property type="entry name" value="EDTRNSPORT"/>
</dbReference>
<keyword evidence="3 9" id="KW-1003">Cell membrane</keyword>
<gene>
    <name evidence="9 10" type="primary">sstT</name>
    <name evidence="10" type="ORF">INQ42_06790</name>
</gene>
<evidence type="ECO:0000256" key="3">
    <source>
        <dbReference type="ARBA" id="ARBA00022475"/>
    </source>
</evidence>
<organism evidence="10 11">
    <name type="scientific">Novilysobacter avium</name>
    <dbReference type="NCBI Taxonomy" id="2781023"/>
    <lineage>
        <taxon>Bacteria</taxon>
        <taxon>Pseudomonadati</taxon>
        <taxon>Pseudomonadota</taxon>
        <taxon>Gammaproteobacteria</taxon>
        <taxon>Lysobacterales</taxon>
        <taxon>Lysobacteraceae</taxon>
        <taxon>Novilysobacter</taxon>
    </lineage>
</organism>
<feature type="transmembrane region" description="Helical" evidence="9">
    <location>
        <begin position="303"/>
        <end position="330"/>
    </location>
</feature>
<dbReference type="HAMAP" id="MF_01582">
    <property type="entry name" value="Ser_Thr_transp_SstT"/>
    <property type="match status" value="1"/>
</dbReference>
<dbReference type="SUPFAM" id="SSF118215">
    <property type="entry name" value="Proton glutamate symport protein"/>
    <property type="match status" value="1"/>
</dbReference>
<evidence type="ECO:0000313" key="10">
    <source>
        <dbReference type="EMBL" id="QOW21017.1"/>
    </source>
</evidence>
<sequence>MTEPSPPDNRLPPSLPGKASQGLLARWTQTSLVLRIVIGLIAGTLLALLAPSAAMAVGLLGTVFVSALKAVAPILVLVLVAASIANHRQGQKTHIRPILVLYLVGTLAAALVAVAASFMFPVTLHLGVAGAGDLSPPGGIGEVLRNLLLQLVDNPIHALQAGNYIGILAWAVGLGVALRYSADSTRTALADLSDAVTRLVRAVIQLAPIGIFGLVAETIAATGLSTLLDYAQLLAVLLGCMLFVSLVANPLIVALVIRSNPYPLVLRCLRESGITAFFTRSSAANIPINMELCRKMGLHRETYAVSIPIGATINMAGAAITITVLTLAAVHTLGIPVDMPTALLLSVVAAVAACGASGVPGGSLLLIPLAAGLFGISDDLAMRVVAIGFIVGVVQDSAETALNSSTDVLFTAAACKRAEARAGR</sequence>